<evidence type="ECO:0000256" key="8">
    <source>
        <dbReference type="ARBA" id="ARBA00022842"/>
    </source>
</evidence>
<gene>
    <name evidence="15" type="ORF">BCR35DRAFT_285887</name>
</gene>
<dbReference type="GO" id="GO:0004662">
    <property type="term" value="F:CAAX-protein geranylgeranyltransferase activity"/>
    <property type="evidence" value="ECO:0007669"/>
    <property type="project" value="UniProtKB-EC"/>
</dbReference>
<dbReference type="EC" id="2.5.1.59" evidence="3"/>
<dbReference type="AlphaFoldDB" id="A0A1Y2G3N1"/>
<reference evidence="15 16" key="1">
    <citation type="submission" date="2016-07" db="EMBL/GenBank/DDBJ databases">
        <title>Pervasive Adenine N6-methylation of Active Genes in Fungi.</title>
        <authorList>
            <consortium name="DOE Joint Genome Institute"/>
            <person name="Mondo S.J."/>
            <person name="Dannebaum R.O."/>
            <person name="Kuo R.C."/>
            <person name="Labutti K."/>
            <person name="Haridas S."/>
            <person name="Kuo A."/>
            <person name="Salamov A."/>
            <person name="Ahrendt S.R."/>
            <person name="Lipzen A."/>
            <person name="Sullivan W."/>
            <person name="Andreopoulos W.B."/>
            <person name="Clum A."/>
            <person name="Lindquist E."/>
            <person name="Daum C."/>
            <person name="Ramamoorthy G.K."/>
            <person name="Gryganskyi A."/>
            <person name="Culley D."/>
            <person name="Magnuson J.K."/>
            <person name="James T.Y."/>
            <person name="O'Malley M.A."/>
            <person name="Stajich J.E."/>
            <person name="Spatafora J.W."/>
            <person name="Visel A."/>
            <person name="Grigoriev I.V."/>
        </authorList>
    </citation>
    <scope>NUCLEOTIDE SEQUENCE [LARGE SCALE GENOMIC DNA]</scope>
    <source>
        <strain evidence="15 16">62-1032</strain>
    </source>
</reference>
<evidence type="ECO:0000256" key="11">
    <source>
        <dbReference type="ARBA" id="ARBA00042436"/>
    </source>
</evidence>
<evidence type="ECO:0000256" key="10">
    <source>
        <dbReference type="ARBA" id="ARBA00041392"/>
    </source>
</evidence>
<comment type="caution">
    <text evidence="15">The sequence shown here is derived from an EMBL/GenBank/DDBJ whole genome shotgun (WGS) entry which is preliminary data.</text>
</comment>
<dbReference type="EC" id="2.5.1.58" evidence="4"/>
<dbReference type="GO" id="GO:0005953">
    <property type="term" value="C:CAAX-protein geranylgeranyltransferase complex"/>
    <property type="evidence" value="ECO:0007669"/>
    <property type="project" value="TreeGrafter"/>
</dbReference>
<dbReference type="Proteomes" id="UP000193467">
    <property type="component" value="Unassembled WGS sequence"/>
</dbReference>
<feature type="region of interest" description="Disordered" evidence="14">
    <location>
        <begin position="169"/>
        <end position="192"/>
    </location>
</feature>
<evidence type="ECO:0000256" key="2">
    <source>
        <dbReference type="ARBA" id="ARBA00006734"/>
    </source>
</evidence>
<dbReference type="EMBL" id="MCGR01000001">
    <property type="protein sequence ID" value="ORY92535.1"/>
    <property type="molecule type" value="Genomic_DNA"/>
</dbReference>
<evidence type="ECO:0000256" key="1">
    <source>
        <dbReference type="ARBA" id="ARBA00001946"/>
    </source>
</evidence>
<organism evidence="15 16">
    <name type="scientific">Leucosporidium creatinivorum</name>
    <dbReference type="NCBI Taxonomy" id="106004"/>
    <lineage>
        <taxon>Eukaryota</taxon>
        <taxon>Fungi</taxon>
        <taxon>Dikarya</taxon>
        <taxon>Basidiomycota</taxon>
        <taxon>Pucciniomycotina</taxon>
        <taxon>Microbotryomycetes</taxon>
        <taxon>Leucosporidiales</taxon>
        <taxon>Leucosporidium</taxon>
    </lineage>
</organism>
<comment type="cofactor">
    <cofactor evidence="1">
        <name>Mg(2+)</name>
        <dbReference type="ChEBI" id="CHEBI:18420"/>
    </cofactor>
</comment>
<keyword evidence="16" id="KW-1185">Reference proteome</keyword>
<dbReference type="InterPro" id="IPR002088">
    <property type="entry name" value="Prenyl_trans_a"/>
</dbReference>
<dbReference type="PROSITE" id="PS51147">
    <property type="entry name" value="PFTA"/>
    <property type="match status" value="5"/>
</dbReference>
<proteinExistence type="inferred from homology"/>
<evidence type="ECO:0000256" key="5">
    <source>
        <dbReference type="ARBA" id="ARBA00022602"/>
    </source>
</evidence>
<accession>A0A1Y2G3N1</accession>
<keyword evidence="7" id="KW-0677">Repeat</keyword>
<evidence type="ECO:0000256" key="9">
    <source>
        <dbReference type="ARBA" id="ARBA00040965"/>
    </source>
</evidence>
<protein>
    <recommendedName>
        <fullName evidence="9">Protein farnesyltransferase/geranylgeranyltransferase type-1 subunit alpha</fullName>
        <ecNumber evidence="4">2.5.1.58</ecNumber>
        <ecNumber evidence="3">2.5.1.59</ecNumber>
    </recommendedName>
    <alternativeName>
        <fullName evidence="12">CAAX farnesyltransferase subunit alpha</fullName>
    </alternativeName>
    <alternativeName>
        <fullName evidence="11">FTase-alpha</fullName>
    </alternativeName>
    <alternativeName>
        <fullName evidence="10">Ras proteins prenyltransferase subunit alpha</fullName>
    </alternativeName>
    <alternativeName>
        <fullName evidence="13">Type I protein geranyl-geranyltransferase subunit alpha</fullName>
    </alternativeName>
</protein>
<comment type="similarity">
    <text evidence="2">Belongs to the protein prenyltransferase subunit alpha family.</text>
</comment>
<sequence length="367" mass="41487">MASASAAQEDSYLPFSQRPGWEDLQPIPQADAPNALVPIAYTEHYRDAMDTFRALVAKGEKSPRAIEVTEQLIRMNPGHYSIWAYRAETLLATNADLSKELDLMDELVKEHIKSYQVWQHRRTIVTSLQSSTRELPFTTRALSFDSKNYHTWAYRQWVLCHFFSSQTTPAPLSERKATSSAEEDGDEKKRKSVWQEELEYTRELLEKDVRNNSAWNHRFFVVFESGEGGGEEKEVVEREIRYTKTLLSLAPNNPSAWNYLRGILSHSHLPLSSLTPFVTPLALNTPASMPADEPPVSDKAELPAVGAVEWLADAGAEEAEKEGTEGGREKGVEAAALFRSLIQFDPIRTNYWQFRADEVLQKVGIAV</sequence>
<evidence type="ECO:0000313" key="16">
    <source>
        <dbReference type="Proteomes" id="UP000193467"/>
    </source>
</evidence>
<evidence type="ECO:0000256" key="4">
    <source>
        <dbReference type="ARBA" id="ARBA00012702"/>
    </source>
</evidence>
<evidence type="ECO:0000313" key="15">
    <source>
        <dbReference type="EMBL" id="ORY92535.1"/>
    </source>
</evidence>
<name>A0A1Y2G3N1_9BASI</name>
<dbReference type="GO" id="GO:0004660">
    <property type="term" value="F:protein farnesyltransferase activity"/>
    <property type="evidence" value="ECO:0007669"/>
    <property type="project" value="UniProtKB-EC"/>
</dbReference>
<dbReference type="PANTHER" id="PTHR11129">
    <property type="entry name" value="PROTEIN FARNESYLTRANSFERASE ALPHA SUBUNIT/RAB GERANYLGERANYL TRANSFERASE ALPHA SUBUNIT"/>
    <property type="match status" value="1"/>
</dbReference>
<evidence type="ECO:0000256" key="3">
    <source>
        <dbReference type="ARBA" id="ARBA00012700"/>
    </source>
</evidence>
<dbReference type="GO" id="GO:0005965">
    <property type="term" value="C:protein farnesyltransferase complex"/>
    <property type="evidence" value="ECO:0007669"/>
    <property type="project" value="TreeGrafter"/>
</dbReference>
<dbReference type="Gene3D" id="1.25.40.120">
    <property type="entry name" value="Protein prenylyltransferase"/>
    <property type="match status" value="1"/>
</dbReference>
<dbReference type="Pfam" id="PF01239">
    <property type="entry name" value="PPTA"/>
    <property type="match status" value="5"/>
</dbReference>
<dbReference type="OrthoDB" id="10255768at2759"/>
<dbReference type="SUPFAM" id="SSF48439">
    <property type="entry name" value="Protein prenylyltransferase"/>
    <property type="match status" value="1"/>
</dbReference>
<evidence type="ECO:0000256" key="6">
    <source>
        <dbReference type="ARBA" id="ARBA00022679"/>
    </source>
</evidence>
<keyword evidence="5" id="KW-0637">Prenyltransferase</keyword>
<evidence type="ECO:0000256" key="14">
    <source>
        <dbReference type="SAM" id="MobiDB-lite"/>
    </source>
</evidence>
<evidence type="ECO:0000256" key="7">
    <source>
        <dbReference type="ARBA" id="ARBA00022737"/>
    </source>
</evidence>
<dbReference type="STRING" id="106004.A0A1Y2G3N1"/>
<dbReference type="PANTHER" id="PTHR11129:SF1">
    <property type="entry name" value="PROTEIN FARNESYLTRANSFERASE_GERANYLGERANYLTRANSFERASE TYPE-1 SUBUNIT ALPHA"/>
    <property type="match status" value="1"/>
</dbReference>
<keyword evidence="6" id="KW-0808">Transferase</keyword>
<evidence type="ECO:0000256" key="12">
    <source>
        <dbReference type="ARBA" id="ARBA00043086"/>
    </source>
</evidence>
<dbReference type="InParanoid" id="A0A1Y2G3N1"/>
<evidence type="ECO:0000256" key="13">
    <source>
        <dbReference type="ARBA" id="ARBA00043219"/>
    </source>
</evidence>
<keyword evidence="8" id="KW-0460">Magnesium</keyword>